<dbReference type="SUPFAM" id="SSF54534">
    <property type="entry name" value="FKBP-like"/>
    <property type="match status" value="1"/>
</dbReference>
<evidence type="ECO:0000256" key="4">
    <source>
        <dbReference type="ARBA" id="ARBA00023235"/>
    </source>
</evidence>
<dbReference type="RefSeq" id="XP_012894172.1">
    <property type="nucleotide sequence ID" value="XM_013038718.1"/>
</dbReference>
<evidence type="ECO:0000256" key="3">
    <source>
        <dbReference type="ARBA" id="ARBA00023110"/>
    </source>
</evidence>
<keyword evidence="10" id="KW-1185">Reference proteome</keyword>
<feature type="domain" description="PPIase FKBP-type" evidence="8">
    <location>
        <begin position="35"/>
        <end position="124"/>
    </location>
</feature>
<dbReference type="InterPro" id="IPR046357">
    <property type="entry name" value="PPIase_dom_sf"/>
</dbReference>
<protein>
    <recommendedName>
        <fullName evidence="2 5">peptidylprolyl isomerase</fullName>
        <ecNumber evidence="2 5">5.2.1.8</ecNumber>
    </recommendedName>
</protein>
<sequence>MGTLEQPKADLPVDAELVIQNIYTPGDCTQKAVKGNIVNVHYTGYLYKNGKKFDSSFDRNTPFSLKLGAGRVIRGWEEGLLGMCPGEKRRLIIPANMGYGMRGAGGVIPGGATLVFDVELVSMKCFVCFIKLICILVVVIMVNLTLNVVIIVALALFIATSCLFTSDRPNTISHQFNTISYDISPIKLSRVNTVQRKPELNSDDAPSAFSSQTPFPSRSPTESPKTQLRESRSDPTVVPSSQAENHPVVPDIKPSGFKTPMKVEATVNVERNTTKGWAQALRYAKSLLTEEDLYVPFEYNCTLHFGEKECAKGDPRPNYVYKYHTHNTKEIYLIVINHHWNILAALPFFRNNYFRKFAELFNSDFDVVYLAPDPQPAFTVCAHGLRVGGEYSYYTLTVAYQLFHDLQSYKYAGYFLMNDDAFLDPLYLNMYNLSESHHEPTRTYNPRAPWSWNSMKNMFGVPYPQALRNAVEEVVAIPALERVCRLSDPENTRRSLQDYFYVSKDDIALFVKLSSIFYKHRVFLEQAAPTINWCLSHNAIITCNHNFWKNVKTCVHLHPIKLGSLHQQGLAMDHITRRNITRVAVMSW</sequence>
<dbReference type="Gene3D" id="3.10.50.40">
    <property type="match status" value="1"/>
</dbReference>
<dbReference type="OrthoDB" id="5945766at2759"/>
<evidence type="ECO:0000259" key="8">
    <source>
        <dbReference type="PROSITE" id="PS50059"/>
    </source>
</evidence>
<dbReference type="InParanoid" id="D8LWD5"/>
<dbReference type="Proteomes" id="UP000008312">
    <property type="component" value="Unassembled WGS sequence"/>
</dbReference>
<evidence type="ECO:0000256" key="7">
    <source>
        <dbReference type="SAM" id="Phobius"/>
    </source>
</evidence>
<dbReference type="AlphaFoldDB" id="D8LWD5"/>
<evidence type="ECO:0000313" key="10">
    <source>
        <dbReference type="Proteomes" id="UP000008312"/>
    </source>
</evidence>
<dbReference type="EMBL" id="FN668638">
    <property type="protein sequence ID" value="CBK20124.2"/>
    <property type="molecule type" value="Genomic_DNA"/>
</dbReference>
<dbReference type="InterPro" id="IPR001179">
    <property type="entry name" value="PPIase_FKBP_dom"/>
</dbReference>
<dbReference type="FunFam" id="3.10.50.40:FF:000006">
    <property type="entry name" value="Peptidyl-prolyl cis-trans isomerase"/>
    <property type="match status" value="1"/>
</dbReference>
<keyword evidence="7" id="KW-0472">Membrane</keyword>
<dbReference type="InterPro" id="IPR044609">
    <property type="entry name" value="FKBP2/11"/>
</dbReference>
<dbReference type="PANTHER" id="PTHR45779:SF14">
    <property type="entry name" value="PEPTIDYLPROLYL ISOMERASE"/>
    <property type="match status" value="1"/>
</dbReference>
<evidence type="ECO:0000256" key="2">
    <source>
        <dbReference type="ARBA" id="ARBA00013194"/>
    </source>
</evidence>
<dbReference type="EC" id="5.2.1.8" evidence="2 5"/>
<dbReference type="GO" id="GO:0005783">
    <property type="term" value="C:endoplasmic reticulum"/>
    <property type="evidence" value="ECO:0007669"/>
    <property type="project" value="TreeGrafter"/>
</dbReference>
<comment type="catalytic activity">
    <reaction evidence="1 5">
        <text>[protein]-peptidylproline (omega=180) = [protein]-peptidylproline (omega=0)</text>
        <dbReference type="Rhea" id="RHEA:16237"/>
        <dbReference type="Rhea" id="RHEA-COMP:10747"/>
        <dbReference type="Rhea" id="RHEA-COMP:10748"/>
        <dbReference type="ChEBI" id="CHEBI:83833"/>
        <dbReference type="ChEBI" id="CHEBI:83834"/>
        <dbReference type="EC" id="5.2.1.8"/>
    </reaction>
</comment>
<keyword evidence="4 5" id="KW-0413">Isomerase</keyword>
<keyword evidence="7" id="KW-0812">Transmembrane</keyword>
<dbReference type="Pfam" id="PF00254">
    <property type="entry name" value="FKBP_C"/>
    <property type="match status" value="1"/>
</dbReference>
<evidence type="ECO:0000313" key="9">
    <source>
        <dbReference type="EMBL" id="CBK20124.2"/>
    </source>
</evidence>
<proteinExistence type="predicted"/>
<dbReference type="PANTHER" id="PTHR45779">
    <property type="entry name" value="PEPTIDYLPROLYL ISOMERASE"/>
    <property type="match status" value="1"/>
</dbReference>
<keyword evidence="3 5" id="KW-0697">Rotamase</keyword>
<reference evidence="9" key="1">
    <citation type="submission" date="2010-02" db="EMBL/GenBank/DDBJ databases">
        <title>Sequencing and annotation of the Blastocystis hominis genome.</title>
        <authorList>
            <person name="Wincker P."/>
        </authorList>
    </citation>
    <scope>NUCLEOTIDE SEQUENCE</scope>
    <source>
        <strain evidence="9">Singapore isolate B</strain>
    </source>
</reference>
<name>D8LWD5_BLAHO</name>
<keyword evidence="7" id="KW-1133">Transmembrane helix</keyword>
<gene>
    <name evidence="9" type="ORF">GSBLH_T00000503001</name>
</gene>
<evidence type="ECO:0000256" key="5">
    <source>
        <dbReference type="PROSITE-ProRule" id="PRU00277"/>
    </source>
</evidence>
<organism evidence="9">
    <name type="scientific">Blastocystis hominis</name>
    <dbReference type="NCBI Taxonomy" id="12968"/>
    <lineage>
        <taxon>Eukaryota</taxon>
        <taxon>Sar</taxon>
        <taxon>Stramenopiles</taxon>
        <taxon>Bigyra</taxon>
        <taxon>Opalozoa</taxon>
        <taxon>Opalinata</taxon>
        <taxon>Blastocystidae</taxon>
        <taxon>Blastocystis</taxon>
    </lineage>
</organism>
<dbReference type="GeneID" id="24917811"/>
<dbReference type="PROSITE" id="PS50059">
    <property type="entry name" value="FKBP_PPIASE"/>
    <property type="match status" value="1"/>
</dbReference>
<feature type="region of interest" description="Disordered" evidence="6">
    <location>
        <begin position="199"/>
        <end position="256"/>
    </location>
</feature>
<evidence type="ECO:0000256" key="1">
    <source>
        <dbReference type="ARBA" id="ARBA00000971"/>
    </source>
</evidence>
<feature type="compositionally biased region" description="Polar residues" evidence="6">
    <location>
        <begin position="208"/>
        <end position="226"/>
    </location>
</feature>
<evidence type="ECO:0000256" key="6">
    <source>
        <dbReference type="SAM" id="MobiDB-lite"/>
    </source>
</evidence>
<dbReference type="GO" id="GO:0003755">
    <property type="term" value="F:peptidyl-prolyl cis-trans isomerase activity"/>
    <property type="evidence" value="ECO:0007669"/>
    <property type="project" value="UniProtKB-KW"/>
</dbReference>
<accession>D8LWD5</accession>
<feature type="transmembrane region" description="Helical" evidence="7">
    <location>
        <begin position="132"/>
        <end position="159"/>
    </location>
</feature>